<evidence type="ECO:0000313" key="2">
    <source>
        <dbReference type="Proteomes" id="UP000053271"/>
    </source>
</evidence>
<evidence type="ECO:0000313" key="1">
    <source>
        <dbReference type="EMBL" id="KUN35673.1"/>
    </source>
</evidence>
<accession>A0A101QTE4</accession>
<dbReference type="AlphaFoldDB" id="A0A101QTE4"/>
<reference evidence="1 2" key="1">
    <citation type="submission" date="2015-10" db="EMBL/GenBank/DDBJ databases">
        <title>Draft genome sequence of Streptomyces longwoodensis DSM 41677, type strain for the species Streptomyces longwoodensis.</title>
        <authorList>
            <person name="Ruckert C."/>
            <person name="Winkler A."/>
            <person name="Kalinowski J."/>
            <person name="Kampfer P."/>
            <person name="Glaeser S."/>
        </authorList>
    </citation>
    <scope>NUCLEOTIDE SEQUENCE [LARGE SCALE GENOMIC DNA]</scope>
    <source>
        <strain evidence="1 2">DSM 41677</strain>
    </source>
</reference>
<comment type="caution">
    <text evidence="1">The sequence shown here is derived from an EMBL/GenBank/DDBJ whole genome shotgun (WGS) entry which is preliminary data.</text>
</comment>
<dbReference type="EMBL" id="LMWS01000031">
    <property type="protein sequence ID" value="KUN35673.1"/>
    <property type="molecule type" value="Genomic_DNA"/>
</dbReference>
<protein>
    <submittedName>
        <fullName evidence="1">Uncharacterized protein</fullName>
    </submittedName>
</protein>
<gene>
    <name evidence="1" type="ORF">AQJ30_23540</name>
</gene>
<name>A0A101QTE4_9ACTN</name>
<sequence>MRHPSERMPRAALAGLLTAVTAVLTALMLALTQSAAYAGGPYRWAHDGNVGQRLTVCAQTLEVRSSYGGPAFARLTYGQTFTMHQNYAEFGSEYVRGFAWGDVNAEGFVQNGWFC</sequence>
<dbReference type="Proteomes" id="UP000053271">
    <property type="component" value="Unassembled WGS sequence"/>
</dbReference>
<organism evidence="1 2">
    <name type="scientific">Streptomyces longwoodensis</name>
    <dbReference type="NCBI Taxonomy" id="68231"/>
    <lineage>
        <taxon>Bacteria</taxon>
        <taxon>Bacillati</taxon>
        <taxon>Actinomycetota</taxon>
        <taxon>Actinomycetes</taxon>
        <taxon>Kitasatosporales</taxon>
        <taxon>Streptomycetaceae</taxon>
        <taxon>Streptomyces</taxon>
    </lineage>
</organism>
<proteinExistence type="predicted"/>
<keyword evidence="2" id="KW-1185">Reference proteome</keyword>
<dbReference type="STRING" id="68231.AQJ30_23540"/>